<protein>
    <recommendedName>
        <fullName evidence="4">Vezatin</fullName>
    </recommendedName>
</protein>
<dbReference type="GeneID" id="115255932"/>
<organism evidence="2 3">
    <name type="scientific">Aedes albopictus</name>
    <name type="common">Asian tiger mosquito</name>
    <name type="synonym">Stegomyia albopicta</name>
    <dbReference type="NCBI Taxonomy" id="7160"/>
    <lineage>
        <taxon>Eukaryota</taxon>
        <taxon>Metazoa</taxon>
        <taxon>Ecdysozoa</taxon>
        <taxon>Arthropoda</taxon>
        <taxon>Hexapoda</taxon>
        <taxon>Insecta</taxon>
        <taxon>Pterygota</taxon>
        <taxon>Neoptera</taxon>
        <taxon>Endopterygota</taxon>
        <taxon>Diptera</taxon>
        <taxon>Nematocera</taxon>
        <taxon>Culicoidea</taxon>
        <taxon>Culicidae</taxon>
        <taxon>Culicinae</taxon>
        <taxon>Aedini</taxon>
        <taxon>Aedes</taxon>
        <taxon>Stegomyia</taxon>
    </lineage>
</organism>
<reference evidence="3" key="1">
    <citation type="journal article" date="2015" name="Proc. Natl. Acad. Sci. U.S.A.">
        <title>Genome sequence of the Asian Tiger mosquito, Aedes albopictus, reveals insights into its biology, genetics, and evolution.</title>
        <authorList>
            <person name="Chen X.G."/>
            <person name="Jiang X."/>
            <person name="Gu J."/>
            <person name="Xu M."/>
            <person name="Wu Y."/>
            <person name="Deng Y."/>
            <person name="Zhang C."/>
            <person name="Bonizzoni M."/>
            <person name="Dermauw W."/>
            <person name="Vontas J."/>
            <person name="Armbruster P."/>
            <person name="Huang X."/>
            <person name="Yang Y."/>
            <person name="Zhang H."/>
            <person name="He W."/>
            <person name="Peng H."/>
            <person name="Liu Y."/>
            <person name="Wu K."/>
            <person name="Chen J."/>
            <person name="Lirakis M."/>
            <person name="Topalis P."/>
            <person name="Van Leeuwen T."/>
            <person name="Hall A.B."/>
            <person name="Jiang X."/>
            <person name="Thorpe C."/>
            <person name="Mueller R.L."/>
            <person name="Sun C."/>
            <person name="Waterhouse R.M."/>
            <person name="Yan G."/>
            <person name="Tu Z.J."/>
            <person name="Fang X."/>
            <person name="James A.A."/>
        </authorList>
    </citation>
    <scope>NUCLEOTIDE SEQUENCE [LARGE SCALE GENOMIC DNA]</scope>
    <source>
        <strain evidence="3">Foshan</strain>
    </source>
</reference>
<accession>A0ABM1ZGS2</accession>
<dbReference type="EnsemblMetazoa" id="AALFPA23_018317.R26893">
    <property type="protein sequence ID" value="AALFPA23_018317.P26893"/>
    <property type="gene ID" value="AALFPA23_018317"/>
</dbReference>
<evidence type="ECO:0000313" key="3">
    <source>
        <dbReference type="Proteomes" id="UP000069940"/>
    </source>
</evidence>
<name>A0ABM1ZGS2_AEDAL</name>
<evidence type="ECO:0000256" key="1">
    <source>
        <dbReference type="SAM" id="MobiDB-lite"/>
    </source>
</evidence>
<dbReference type="Proteomes" id="UP000069940">
    <property type="component" value="Unassembled WGS sequence"/>
</dbReference>
<reference evidence="2" key="2">
    <citation type="submission" date="2025-05" db="UniProtKB">
        <authorList>
            <consortium name="EnsemblMetazoa"/>
        </authorList>
    </citation>
    <scope>IDENTIFICATION</scope>
    <source>
        <strain evidence="2">Foshan</strain>
    </source>
</reference>
<proteinExistence type="predicted"/>
<keyword evidence="3" id="KW-1185">Reference proteome</keyword>
<feature type="region of interest" description="Disordered" evidence="1">
    <location>
        <begin position="476"/>
        <end position="517"/>
    </location>
</feature>
<evidence type="ECO:0008006" key="4">
    <source>
        <dbReference type="Google" id="ProtNLM"/>
    </source>
</evidence>
<sequence length="560" mass="63658">MSHFIAEIDGFQEHQKDILLQVLNSKRLLIDHVEILEDCFEQITQTGSHSYFSAGKLAALGSIPIGCYFLPANTKWLYSVSTLIAAYGACCGIKCLNKYRYQRQRKQLAHFVDSLEQFEMAVKKNLLFLNESQHLRGVQDSLDKSGFEMDSFVGNCASCCIETVKLIHSAVKRLERECPLTERWNSLYAPIESLEDCELFSEGAVENARSSRAIKDYYNVFAYMQSQFLTRLVLSIACGLSNLDRCNLPELSSKLNDQKSLCLSPLTAILDTNRKRAPRVAVKSLPPELTHLRTLSLSLSAKLYSTVYRYNEIERVLDETVSGLVDNKEVGQLQDLAVSMEDVMNELSASTEECQRLLITMKKLTNKDDNESQLEIDARFTENSEHPLDMPPGADRVYCEQDKPCIKDEFFAVDGTEHDCLAEDDRRSVPTIDDLESINSKIVKRHFKPVLVQLRERIEPIGVEFKQRERQALKDKGIEMVDSDEEASDDEGSLDQVPVKRTVYGSDSEDDQEEDQRNAMKFEKSVQRYDDVRGFLAAKEQINIFGLKPMVSLVDEDVLE</sequence>
<feature type="compositionally biased region" description="Acidic residues" evidence="1">
    <location>
        <begin position="481"/>
        <end position="493"/>
    </location>
</feature>
<evidence type="ECO:0000313" key="2">
    <source>
        <dbReference type="EnsemblMetazoa" id="AALFPA23_018317.P26893"/>
    </source>
</evidence>
<dbReference type="RefSeq" id="XP_029710010.2">
    <property type="nucleotide sequence ID" value="XM_029854150.2"/>
</dbReference>